<dbReference type="Proteomes" id="UP001458880">
    <property type="component" value="Unassembled WGS sequence"/>
</dbReference>
<accession>A0AAW1JG83</accession>
<dbReference type="AlphaFoldDB" id="A0AAW1JG83"/>
<organism evidence="1 2">
    <name type="scientific">Popillia japonica</name>
    <name type="common">Japanese beetle</name>
    <dbReference type="NCBI Taxonomy" id="7064"/>
    <lineage>
        <taxon>Eukaryota</taxon>
        <taxon>Metazoa</taxon>
        <taxon>Ecdysozoa</taxon>
        <taxon>Arthropoda</taxon>
        <taxon>Hexapoda</taxon>
        <taxon>Insecta</taxon>
        <taxon>Pterygota</taxon>
        <taxon>Neoptera</taxon>
        <taxon>Endopterygota</taxon>
        <taxon>Coleoptera</taxon>
        <taxon>Polyphaga</taxon>
        <taxon>Scarabaeiformia</taxon>
        <taxon>Scarabaeidae</taxon>
        <taxon>Rutelinae</taxon>
        <taxon>Popillia</taxon>
    </lineage>
</organism>
<keyword evidence="2" id="KW-1185">Reference proteome</keyword>
<evidence type="ECO:0000313" key="2">
    <source>
        <dbReference type="Proteomes" id="UP001458880"/>
    </source>
</evidence>
<gene>
    <name evidence="1" type="ORF">QE152_g29854</name>
</gene>
<name>A0AAW1JG83_POPJA</name>
<comment type="caution">
    <text evidence="1">The sequence shown here is derived from an EMBL/GenBank/DDBJ whole genome shotgun (WGS) entry which is preliminary data.</text>
</comment>
<sequence length="100" mass="12013">MWNKSKISCVATALILSLKQKEKKKRRWMKDWFKKRDETNTHENLLRELKLSEPTDFRNFLRLDGTLFDELLRLVTPEIRKQNTIMRDAIPPSQRLSITL</sequence>
<protein>
    <submittedName>
        <fullName evidence="1">Uncharacterized protein</fullName>
    </submittedName>
</protein>
<proteinExistence type="predicted"/>
<dbReference type="EMBL" id="JASPKY010000389">
    <property type="protein sequence ID" value="KAK9702578.1"/>
    <property type="molecule type" value="Genomic_DNA"/>
</dbReference>
<reference evidence="1 2" key="1">
    <citation type="journal article" date="2024" name="BMC Genomics">
        <title>De novo assembly and annotation of Popillia japonica's genome with initial clues to its potential as an invasive pest.</title>
        <authorList>
            <person name="Cucini C."/>
            <person name="Boschi S."/>
            <person name="Funari R."/>
            <person name="Cardaioli E."/>
            <person name="Iannotti N."/>
            <person name="Marturano G."/>
            <person name="Paoli F."/>
            <person name="Bruttini M."/>
            <person name="Carapelli A."/>
            <person name="Frati F."/>
            <person name="Nardi F."/>
        </authorList>
    </citation>
    <scope>NUCLEOTIDE SEQUENCE [LARGE SCALE GENOMIC DNA]</scope>
    <source>
        <strain evidence="1">DMR45628</strain>
    </source>
</reference>
<evidence type="ECO:0000313" key="1">
    <source>
        <dbReference type="EMBL" id="KAK9702578.1"/>
    </source>
</evidence>